<dbReference type="RefSeq" id="XP_007694066.1">
    <property type="nucleotide sequence ID" value="XM_007695876.1"/>
</dbReference>
<organism evidence="2 3">
    <name type="scientific">Cochliobolus sativus (strain ND90Pr / ATCC 201652)</name>
    <name type="common">Common root rot and spot blotch fungus</name>
    <name type="synonym">Bipolaris sorokiniana</name>
    <dbReference type="NCBI Taxonomy" id="665912"/>
    <lineage>
        <taxon>Eukaryota</taxon>
        <taxon>Fungi</taxon>
        <taxon>Dikarya</taxon>
        <taxon>Ascomycota</taxon>
        <taxon>Pezizomycotina</taxon>
        <taxon>Dothideomycetes</taxon>
        <taxon>Pleosporomycetidae</taxon>
        <taxon>Pleosporales</taxon>
        <taxon>Pleosporineae</taxon>
        <taxon>Pleosporaceae</taxon>
        <taxon>Bipolaris</taxon>
    </lineage>
</organism>
<evidence type="ECO:0000313" key="2">
    <source>
        <dbReference type="EMBL" id="EMD69355.1"/>
    </source>
</evidence>
<dbReference type="EMBL" id="KB445637">
    <property type="protein sequence ID" value="EMD69355.1"/>
    <property type="molecule type" value="Genomic_DNA"/>
</dbReference>
<gene>
    <name evidence="2" type="ORF">COCSADRAFT_21582</name>
</gene>
<evidence type="ECO:0000313" key="3">
    <source>
        <dbReference type="Proteomes" id="UP000016934"/>
    </source>
</evidence>
<dbReference type="AlphaFoldDB" id="M2T4I5"/>
<accession>M2T4I5</accession>
<dbReference type="HOGENOM" id="CLU_1299496_0_0_1"/>
<feature type="compositionally biased region" description="Low complexity" evidence="1">
    <location>
        <begin position="67"/>
        <end position="80"/>
    </location>
</feature>
<protein>
    <submittedName>
        <fullName evidence="2">Uncharacterized protein</fullName>
    </submittedName>
</protein>
<reference evidence="2 3" key="1">
    <citation type="journal article" date="2012" name="PLoS Pathog.">
        <title>Diverse lifestyles and strategies of plant pathogenesis encoded in the genomes of eighteen Dothideomycetes fungi.</title>
        <authorList>
            <person name="Ohm R.A."/>
            <person name="Feau N."/>
            <person name="Henrissat B."/>
            <person name="Schoch C.L."/>
            <person name="Horwitz B.A."/>
            <person name="Barry K.W."/>
            <person name="Condon B.J."/>
            <person name="Copeland A.C."/>
            <person name="Dhillon B."/>
            <person name="Glaser F."/>
            <person name="Hesse C.N."/>
            <person name="Kosti I."/>
            <person name="LaButti K."/>
            <person name="Lindquist E.A."/>
            <person name="Lucas S."/>
            <person name="Salamov A.A."/>
            <person name="Bradshaw R.E."/>
            <person name="Ciuffetti L."/>
            <person name="Hamelin R.C."/>
            <person name="Kema G.H.J."/>
            <person name="Lawrence C."/>
            <person name="Scott J.A."/>
            <person name="Spatafora J.W."/>
            <person name="Turgeon B.G."/>
            <person name="de Wit P.J.G.M."/>
            <person name="Zhong S."/>
            <person name="Goodwin S.B."/>
            <person name="Grigoriev I.V."/>
        </authorList>
    </citation>
    <scope>NUCLEOTIDE SEQUENCE [LARGE SCALE GENOMIC DNA]</scope>
    <source>
        <strain evidence="3">ND90Pr / ATCC 201652</strain>
    </source>
</reference>
<reference evidence="3" key="2">
    <citation type="journal article" date="2013" name="PLoS Genet.">
        <title>Comparative genome structure, secondary metabolite, and effector coding capacity across Cochliobolus pathogens.</title>
        <authorList>
            <person name="Condon B.J."/>
            <person name="Leng Y."/>
            <person name="Wu D."/>
            <person name="Bushley K.E."/>
            <person name="Ohm R.A."/>
            <person name="Otillar R."/>
            <person name="Martin J."/>
            <person name="Schackwitz W."/>
            <person name="Grimwood J."/>
            <person name="MohdZainudin N."/>
            <person name="Xue C."/>
            <person name="Wang R."/>
            <person name="Manning V.A."/>
            <person name="Dhillon B."/>
            <person name="Tu Z.J."/>
            <person name="Steffenson B.J."/>
            <person name="Salamov A."/>
            <person name="Sun H."/>
            <person name="Lowry S."/>
            <person name="LaButti K."/>
            <person name="Han J."/>
            <person name="Copeland A."/>
            <person name="Lindquist E."/>
            <person name="Barry K."/>
            <person name="Schmutz J."/>
            <person name="Baker S.E."/>
            <person name="Ciuffetti L.M."/>
            <person name="Grigoriev I.V."/>
            <person name="Zhong S."/>
            <person name="Turgeon B.G."/>
        </authorList>
    </citation>
    <scope>NUCLEOTIDE SEQUENCE [LARGE SCALE GENOMIC DNA]</scope>
    <source>
        <strain evidence="3">ND90Pr / ATCC 201652</strain>
    </source>
</reference>
<feature type="region of interest" description="Disordered" evidence="1">
    <location>
        <begin position="67"/>
        <end position="86"/>
    </location>
</feature>
<name>M2T4I5_COCSN</name>
<dbReference type="KEGG" id="bsc:COCSADRAFT_21582"/>
<dbReference type="OMA" id="DDFPYYP"/>
<proteinExistence type="predicted"/>
<sequence length="211" mass="23766">MTSNIDRREFPSNLLRLSKQVLVSITGTQSPVKQTFLLSPTPSEESFRPDSPILQLFYGRDALTTTNTSDTSINSLSTSTGDTQENGRVTWRSADARMSDILPDDMDLYAEAEPHIQRESTETHGRQHQSVTAQEPIFGPEVRNGLQTINKDDFPYYPLPSHSSLPTAPVHEEAKTDLNDDARPLLRRGARAMRLKNYLKCVFRKYGIKKA</sequence>
<keyword evidence="3" id="KW-1185">Reference proteome</keyword>
<dbReference type="Proteomes" id="UP000016934">
    <property type="component" value="Unassembled WGS sequence"/>
</dbReference>
<dbReference type="GeneID" id="19134489"/>
<dbReference type="OrthoDB" id="3687738at2759"/>
<evidence type="ECO:0000256" key="1">
    <source>
        <dbReference type="SAM" id="MobiDB-lite"/>
    </source>
</evidence>